<reference evidence="4" key="1">
    <citation type="journal article" date="2020" name="Stud. Mycol.">
        <title>101 Dothideomycetes genomes: a test case for predicting lifestyles and emergence of pathogens.</title>
        <authorList>
            <person name="Haridas S."/>
            <person name="Albert R."/>
            <person name="Binder M."/>
            <person name="Bloem J."/>
            <person name="Labutti K."/>
            <person name="Salamov A."/>
            <person name="Andreopoulos B."/>
            <person name="Baker S."/>
            <person name="Barry K."/>
            <person name="Bills G."/>
            <person name="Bluhm B."/>
            <person name="Cannon C."/>
            <person name="Castanera R."/>
            <person name="Culley D."/>
            <person name="Daum C."/>
            <person name="Ezra D."/>
            <person name="Gonzalez J."/>
            <person name="Henrissat B."/>
            <person name="Kuo A."/>
            <person name="Liang C."/>
            <person name="Lipzen A."/>
            <person name="Lutzoni F."/>
            <person name="Magnuson J."/>
            <person name="Mondo S."/>
            <person name="Nolan M."/>
            <person name="Ohm R."/>
            <person name="Pangilinan J."/>
            <person name="Park H.-J."/>
            <person name="Ramirez L."/>
            <person name="Alfaro M."/>
            <person name="Sun H."/>
            <person name="Tritt A."/>
            <person name="Yoshinaga Y."/>
            <person name="Zwiers L.-H."/>
            <person name="Turgeon B."/>
            <person name="Goodwin S."/>
            <person name="Spatafora J."/>
            <person name="Crous P."/>
            <person name="Grigoriev I."/>
        </authorList>
    </citation>
    <scope>NUCLEOTIDE SEQUENCE</scope>
    <source>
        <strain evidence="4">CBS 116435</strain>
    </source>
</reference>
<name>A0A9P4Q665_9PEZI</name>
<gene>
    <name evidence="4" type="ORF">K431DRAFT_227400</name>
</gene>
<evidence type="ECO:0008006" key="6">
    <source>
        <dbReference type="Google" id="ProtNLM"/>
    </source>
</evidence>
<sequence length="329" mass="33923">MRNLVLFTSIFATTTLAQSTQGVLSFGNIPQCGNQCGVLSSAATECGGGSSSSQAIWACFCQRVYSANPTAIVSGTGLCTDTCSSTSDQSATIDWFRSQCGDDNGASEHADSGSGSGGTNTQSSTASTSSSTGSTTSASGNGGSGASTDGNGILGENPSTEDWWSRHWKWIVMLIALAVGLSLIGIGAVWYKKRRQRRADRINGSFNQGITSRSNNQNYGGEMNGPYGPDAGGKGIASGSLVEVNDSGKDSPMRTRDAFMPYGYGYTRSESRLASRGNVAAASPGTADATMAGTDEISSVGTDSPYAVGGASDSRKKDSRKVLVRERSS</sequence>
<evidence type="ECO:0000256" key="3">
    <source>
        <dbReference type="SAM" id="SignalP"/>
    </source>
</evidence>
<keyword evidence="2" id="KW-1133">Transmembrane helix</keyword>
<keyword evidence="3" id="KW-0732">Signal</keyword>
<evidence type="ECO:0000256" key="2">
    <source>
        <dbReference type="SAM" id="Phobius"/>
    </source>
</evidence>
<keyword evidence="5" id="KW-1185">Reference proteome</keyword>
<feature type="compositionally biased region" description="Basic and acidic residues" evidence="1">
    <location>
        <begin position="313"/>
        <end position="329"/>
    </location>
</feature>
<organism evidence="4 5">
    <name type="scientific">Polychaeton citri CBS 116435</name>
    <dbReference type="NCBI Taxonomy" id="1314669"/>
    <lineage>
        <taxon>Eukaryota</taxon>
        <taxon>Fungi</taxon>
        <taxon>Dikarya</taxon>
        <taxon>Ascomycota</taxon>
        <taxon>Pezizomycotina</taxon>
        <taxon>Dothideomycetes</taxon>
        <taxon>Dothideomycetidae</taxon>
        <taxon>Capnodiales</taxon>
        <taxon>Capnodiaceae</taxon>
        <taxon>Polychaeton</taxon>
    </lineage>
</organism>
<feature type="region of interest" description="Disordered" evidence="1">
    <location>
        <begin position="282"/>
        <end position="329"/>
    </location>
</feature>
<feature type="compositionally biased region" description="Low complexity" evidence="1">
    <location>
        <begin position="119"/>
        <end position="139"/>
    </location>
</feature>
<feature type="transmembrane region" description="Helical" evidence="2">
    <location>
        <begin position="170"/>
        <end position="191"/>
    </location>
</feature>
<feature type="chain" id="PRO_5040169959" description="Integral membrane protein" evidence="3">
    <location>
        <begin position="18"/>
        <end position="329"/>
    </location>
</feature>
<evidence type="ECO:0000313" key="5">
    <source>
        <dbReference type="Proteomes" id="UP000799441"/>
    </source>
</evidence>
<protein>
    <recommendedName>
        <fullName evidence="6">Integral membrane protein</fullName>
    </recommendedName>
</protein>
<keyword evidence="2" id="KW-0812">Transmembrane</keyword>
<evidence type="ECO:0000313" key="4">
    <source>
        <dbReference type="EMBL" id="KAF2720038.1"/>
    </source>
</evidence>
<keyword evidence="2" id="KW-0472">Membrane</keyword>
<proteinExistence type="predicted"/>
<feature type="region of interest" description="Disordered" evidence="1">
    <location>
        <begin position="104"/>
        <end position="156"/>
    </location>
</feature>
<dbReference type="AlphaFoldDB" id="A0A9P4Q665"/>
<dbReference type="Proteomes" id="UP000799441">
    <property type="component" value="Unassembled WGS sequence"/>
</dbReference>
<accession>A0A9P4Q665</accession>
<feature type="signal peptide" evidence="3">
    <location>
        <begin position="1"/>
        <end position="17"/>
    </location>
</feature>
<dbReference type="EMBL" id="MU003804">
    <property type="protein sequence ID" value="KAF2720038.1"/>
    <property type="molecule type" value="Genomic_DNA"/>
</dbReference>
<comment type="caution">
    <text evidence="4">The sequence shown here is derived from an EMBL/GenBank/DDBJ whole genome shotgun (WGS) entry which is preliminary data.</text>
</comment>
<evidence type="ECO:0000256" key="1">
    <source>
        <dbReference type="SAM" id="MobiDB-lite"/>
    </source>
</evidence>
<dbReference type="OrthoDB" id="5426355at2759"/>